<dbReference type="PANTHER" id="PTHR30576:SF10">
    <property type="entry name" value="SLL5057 PROTEIN"/>
    <property type="match status" value="1"/>
</dbReference>
<evidence type="ECO:0000256" key="3">
    <source>
        <dbReference type="ARBA" id="ARBA00022679"/>
    </source>
</evidence>
<dbReference type="GO" id="GO:0016020">
    <property type="term" value="C:membrane"/>
    <property type="evidence" value="ECO:0007669"/>
    <property type="project" value="UniProtKB-SubCell"/>
</dbReference>
<evidence type="ECO:0000259" key="8">
    <source>
        <dbReference type="Pfam" id="PF02397"/>
    </source>
</evidence>
<gene>
    <name evidence="9" type="ORF">COS49_00335</name>
</gene>
<reference evidence="10" key="1">
    <citation type="submission" date="2017-09" db="EMBL/GenBank/DDBJ databases">
        <title>Depth-based differentiation of microbial function through sediment-hosted aquifers and enrichment of novel symbionts in the deep terrestrial subsurface.</title>
        <authorList>
            <person name="Probst A.J."/>
            <person name="Ladd B."/>
            <person name="Jarett J.K."/>
            <person name="Geller-Mcgrath D.E."/>
            <person name="Sieber C.M.K."/>
            <person name="Emerson J.B."/>
            <person name="Anantharaman K."/>
            <person name="Thomas B.C."/>
            <person name="Malmstrom R."/>
            <person name="Stieglmeier M."/>
            <person name="Klingl A."/>
            <person name="Woyke T."/>
            <person name="Ryan C.M."/>
            <person name="Banfield J.F."/>
        </authorList>
    </citation>
    <scope>NUCLEOTIDE SEQUENCE [LARGE SCALE GENOMIC DNA]</scope>
</reference>
<dbReference type="AlphaFoldDB" id="A0A2M7BV71"/>
<feature type="transmembrane region" description="Helical" evidence="7">
    <location>
        <begin position="7"/>
        <end position="30"/>
    </location>
</feature>
<dbReference type="Pfam" id="PF02397">
    <property type="entry name" value="Bac_transf"/>
    <property type="match status" value="1"/>
</dbReference>
<comment type="similarity">
    <text evidence="2">Belongs to the bacterial sugar transferase family.</text>
</comment>
<evidence type="ECO:0000256" key="7">
    <source>
        <dbReference type="SAM" id="Phobius"/>
    </source>
</evidence>
<dbReference type="GO" id="GO:0016780">
    <property type="term" value="F:phosphotransferase activity, for other substituted phosphate groups"/>
    <property type="evidence" value="ECO:0007669"/>
    <property type="project" value="TreeGrafter"/>
</dbReference>
<dbReference type="Gene3D" id="3.40.50.720">
    <property type="entry name" value="NAD(P)-binding Rossmann-like Domain"/>
    <property type="match status" value="1"/>
</dbReference>
<dbReference type="InterPro" id="IPR003362">
    <property type="entry name" value="Bact_transf"/>
</dbReference>
<dbReference type="InterPro" id="IPR017475">
    <property type="entry name" value="EPS_sugar_tfrase"/>
</dbReference>
<evidence type="ECO:0000256" key="6">
    <source>
        <dbReference type="ARBA" id="ARBA00023136"/>
    </source>
</evidence>
<evidence type="ECO:0000313" key="10">
    <source>
        <dbReference type="Proteomes" id="UP000229894"/>
    </source>
</evidence>
<organism evidence="9 10">
    <name type="scientific">Candidatus Portnoybacteria bacterium CG03_land_8_20_14_0_80_41_10</name>
    <dbReference type="NCBI Taxonomy" id="1974808"/>
    <lineage>
        <taxon>Bacteria</taxon>
        <taxon>Candidatus Portnoyibacteriota</taxon>
    </lineage>
</organism>
<sequence>MKRAELIFTAILVPLDFLMLVGAGLAAYLLRISPWLAEYRPVLFYLNLSFSHYFGLVIGVSVFLLIIFALVGLYKIRVYRSLLEDFLKIVIALSAGIIVLVFYIFLSQEWFNSRFLILASWLLAIFFVSFGRFLVSQWQKYLIKKYHFGAQRVLVVGQDGISQKVIQNIKEQAGLGYLLVGNLTNLDLKKIKAKAKSPGVEEIILADPNWPRRRFLELVDFCEENHLVFKFVPNLFQTLTVNASIETLGDLPMVELKRTALDGWGRIIKRVIDFVGSLAGLILLSPFFVFFAFMIKCDSAGPVLVKLKRVSQGKEFDLYKFRSMVQGAEDLKKLLWAHNEREGGPLFKMKDDPRVTKLGRFLRKYRIDELPQLINVSKGEMSLIGPRPHQPDEIAQYQKHHKKVLAVKAGMTGFAQVSGSSDLPFEEEVKLDTHYVENWSLLTDLKIFLKTWVILLKDRSAC</sequence>
<dbReference type="Pfam" id="PF13727">
    <property type="entry name" value="CoA_binding_3"/>
    <property type="match status" value="1"/>
</dbReference>
<evidence type="ECO:0000256" key="2">
    <source>
        <dbReference type="ARBA" id="ARBA00006464"/>
    </source>
</evidence>
<accession>A0A2M7BV71</accession>
<keyword evidence="4 7" id="KW-0812">Transmembrane</keyword>
<feature type="transmembrane region" description="Helical" evidence="7">
    <location>
        <begin position="274"/>
        <end position="295"/>
    </location>
</feature>
<keyword evidence="6 7" id="KW-0472">Membrane</keyword>
<dbReference type="PANTHER" id="PTHR30576">
    <property type="entry name" value="COLANIC BIOSYNTHESIS UDP-GLUCOSE LIPID CARRIER TRANSFERASE"/>
    <property type="match status" value="1"/>
</dbReference>
<evidence type="ECO:0000256" key="1">
    <source>
        <dbReference type="ARBA" id="ARBA00004141"/>
    </source>
</evidence>
<evidence type="ECO:0000256" key="4">
    <source>
        <dbReference type="ARBA" id="ARBA00022692"/>
    </source>
</evidence>
<comment type="subcellular location">
    <subcellularLocation>
        <location evidence="1">Membrane</location>
        <topology evidence="1">Multi-pass membrane protein</topology>
    </subcellularLocation>
</comment>
<evidence type="ECO:0000313" key="9">
    <source>
        <dbReference type="EMBL" id="PIV10467.1"/>
    </source>
</evidence>
<feature type="transmembrane region" description="Helical" evidence="7">
    <location>
        <begin position="86"/>
        <end position="106"/>
    </location>
</feature>
<feature type="transmembrane region" description="Helical" evidence="7">
    <location>
        <begin position="118"/>
        <end position="135"/>
    </location>
</feature>
<comment type="caution">
    <text evidence="9">The sequence shown here is derived from an EMBL/GenBank/DDBJ whole genome shotgun (WGS) entry which is preliminary data.</text>
</comment>
<name>A0A2M7BV71_9BACT</name>
<keyword evidence="3" id="KW-0808">Transferase</keyword>
<dbReference type="EMBL" id="PEUX01000006">
    <property type="protein sequence ID" value="PIV10467.1"/>
    <property type="molecule type" value="Genomic_DNA"/>
</dbReference>
<protein>
    <recommendedName>
        <fullName evidence="8">Bacterial sugar transferase domain-containing protein</fullName>
    </recommendedName>
</protein>
<evidence type="ECO:0000256" key="5">
    <source>
        <dbReference type="ARBA" id="ARBA00022989"/>
    </source>
</evidence>
<keyword evidence="5 7" id="KW-1133">Transmembrane helix</keyword>
<proteinExistence type="inferred from homology"/>
<feature type="domain" description="Bacterial sugar transferase" evidence="8">
    <location>
        <begin position="269"/>
        <end position="456"/>
    </location>
</feature>
<dbReference type="Proteomes" id="UP000229894">
    <property type="component" value="Unassembled WGS sequence"/>
</dbReference>
<feature type="transmembrane region" description="Helical" evidence="7">
    <location>
        <begin position="50"/>
        <end position="74"/>
    </location>
</feature>
<dbReference type="NCBIfam" id="TIGR03025">
    <property type="entry name" value="EPS_sugtrans"/>
    <property type="match status" value="1"/>
</dbReference>